<protein>
    <submittedName>
        <fullName evidence="4">Uncharacterized protein LOC111024557 isoform X2</fullName>
    </submittedName>
</protein>
<dbReference type="InterPro" id="IPR001810">
    <property type="entry name" value="F-box_dom"/>
</dbReference>
<dbReference type="AlphaFoldDB" id="A0A6J1DUH1"/>
<feature type="domain" description="F-box" evidence="2">
    <location>
        <begin position="73"/>
        <end position="110"/>
    </location>
</feature>
<reference evidence="4" key="1">
    <citation type="submission" date="2025-08" db="UniProtKB">
        <authorList>
            <consortium name="RefSeq"/>
        </authorList>
    </citation>
    <scope>IDENTIFICATION</scope>
    <source>
        <strain evidence="4">OHB3-1</strain>
    </source>
</reference>
<evidence type="ECO:0000256" key="1">
    <source>
        <dbReference type="SAM" id="MobiDB-lite"/>
    </source>
</evidence>
<organism evidence="3 4">
    <name type="scientific">Momordica charantia</name>
    <name type="common">Bitter gourd</name>
    <name type="synonym">Balsam pear</name>
    <dbReference type="NCBI Taxonomy" id="3673"/>
    <lineage>
        <taxon>Eukaryota</taxon>
        <taxon>Viridiplantae</taxon>
        <taxon>Streptophyta</taxon>
        <taxon>Embryophyta</taxon>
        <taxon>Tracheophyta</taxon>
        <taxon>Spermatophyta</taxon>
        <taxon>Magnoliopsida</taxon>
        <taxon>eudicotyledons</taxon>
        <taxon>Gunneridae</taxon>
        <taxon>Pentapetalae</taxon>
        <taxon>rosids</taxon>
        <taxon>fabids</taxon>
        <taxon>Cucurbitales</taxon>
        <taxon>Cucurbitaceae</taxon>
        <taxon>Momordiceae</taxon>
        <taxon>Momordica</taxon>
    </lineage>
</organism>
<dbReference type="SUPFAM" id="SSF81383">
    <property type="entry name" value="F-box domain"/>
    <property type="match status" value="1"/>
</dbReference>
<dbReference type="PANTHER" id="PTHR48218:SF3">
    <property type="entry name" value="OS07G0170800 PROTEIN"/>
    <property type="match status" value="1"/>
</dbReference>
<gene>
    <name evidence="4" type="primary">LOC111024557</name>
</gene>
<dbReference type="Pfam" id="PF12937">
    <property type="entry name" value="F-box-like"/>
    <property type="match status" value="1"/>
</dbReference>
<evidence type="ECO:0000313" key="3">
    <source>
        <dbReference type="Proteomes" id="UP000504603"/>
    </source>
</evidence>
<evidence type="ECO:0000313" key="4">
    <source>
        <dbReference type="RefSeq" id="XP_022157960.1"/>
    </source>
</evidence>
<sequence>MVIADCSSSPKTFSTNPSWPSSFEFMVQTDGLGGGAHWKTRKKKKPENVSDERRLENGSENVLLQDPLQVLGPDLLMAILGYVDARSVALSLLVSRSWYAVASSDRLWSSKTRIMREDLCDHAWQFHFNKEAPVYWRDLDPYWQGSRPLMRRYFHPDGSQTADPDDRVWGGHECCFSVVTSFAGDDGKIREHYVRINRWPRMLVSRNEDWSWKLSNQLASYSSIADADKDGGTGPL</sequence>
<feature type="region of interest" description="Disordered" evidence="1">
    <location>
        <begin position="35"/>
        <end position="56"/>
    </location>
</feature>
<dbReference type="RefSeq" id="XP_022157960.1">
    <property type="nucleotide sequence ID" value="XM_022302268.1"/>
</dbReference>
<dbReference type="Proteomes" id="UP000504603">
    <property type="component" value="Unplaced"/>
</dbReference>
<name>A0A6J1DUH1_MOMCH</name>
<dbReference type="Gene3D" id="1.20.1280.50">
    <property type="match status" value="1"/>
</dbReference>
<evidence type="ECO:0000259" key="2">
    <source>
        <dbReference type="Pfam" id="PF12937"/>
    </source>
</evidence>
<dbReference type="PANTHER" id="PTHR48218">
    <property type="entry name" value="F-BOX DOMAIN CONTAINING PROTEIN"/>
    <property type="match status" value="1"/>
</dbReference>
<proteinExistence type="predicted"/>
<accession>A0A6J1DUH1</accession>
<dbReference type="InterPro" id="IPR036047">
    <property type="entry name" value="F-box-like_dom_sf"/>
</dbReference>
<feature type="compositionally biased region" description="Basic and acidic residues" evidence="1">
    <location>
        <begin position="46"/>
        <end position="56"/>
    </location>
</feature>
<keyword evidence="3" id="KW-1185">Reference proteome</keyword>
<dbReference type="GeneID" id="111024557"/>